<dbReference type="EnsemblMetazoa" id="AMAM006214-RA">
    <property type="protein sequence ID" value="AMAM006214-PA"/>
    <property type="gene ID" value="AMAM006214"/>
</dbReference>
<evidence type="ECO:0008006" key="5">
    <source>
        <dbReference type="Google" id="ProtNLM"/>
    </source>
</evidence>
<dbReference type="AlphaFoldDB" id="A0A182SGB9"/>
<proteinExistence type="predicted"/>
<dbReference type="Proteomes" id="UP000075901">
    <property type="component" value="Unassembled WGS sequence"/>
</dbReference>
<evidence type="ECO:0000256" key="1">
    <source>
        <dbReference type="SAM" id="MobiDB-lite"/>
    </source>
</evidence>
<feature type="compositionally biased region" description="Polar residues" evidence="1">
    <location>
        <begin position="37"/>
        <end position="47"/>
    </location>
</feature>
<keyword evidence="4" id="KW-1185">Reference proteome</keyword>
<feature type="compositionally biased region" description="Polar residues" evidence="1">
    <location>
        <begin position="117"/>
        <end position="126"/>
    </location>
</feature>
<sequence length="228" mass="24173">METVTEEVRCNCTKLAYLRISNETETSESAATETNTMALPSVTQPLPDSTAVPEHGSSTATLTVASEQLPATSLPSTVSLPTNTSDVVTATESDMLTFGSIPDNTTEPTESFPVPSPANTSITDNGPSALLQGGGNETGTTPLRNQSLEVSSIGYTIVGALAIVSLSLVVLIVVYRRRKAVLRLADELHTVPSRSRTQPSPHVRYARFQDEHNMAGDNVSTISDVLTI</sequence>
<feature type="region of interest" description="Disordered" evidence="1">
    <location>
        <begin position="24"/>
        <end position="58"/>
    </location>
</feature>
<keyword evidence="2" id="KW-0472">Membrane</keyword>
<reference evidence="4" key="1">
    <citation type="submission" date="2013-09" db="EMBL/GenBank/DDBJ databases">
        <title>The Genome Sequence of Anopheles maculatus species B.</title>
        <authorList>
            <consortium name="The Broad Institute Genomics Platform"/>
            <person name="Neafsey D.E."/>
            <person name="Besansky N."/>
            <person name="Howell P."/>
            <person name="Walton C."/>
            <person name="Young S.K."/>
            <person name="Zeng Q."/>
            <person name="Gargeya S."/>
            <person name="Fitzgerald M."/>
            <person name="Haas B."/>
            <person name="Abouelleil A."/>
            <person name="Allen A.W."/>
            <person name="Alvarado L."/>
            <person name="Arachchi H.M."/>
            <person name="Berlin A.M."/>
            <person name="Chapman S.B."/>
            <person name="Gainer-Dewar J."/>
            <person name="Goldberg J."/>
            <person name="Griggs A."/>
            <person name="Gujja S."/>
            <person name="Hansen M."/>
            <person name="Howarth C."/>
            <person name="Imamovic A."/>
            <person name="Ireland A."/>
            <person name="Larimer J."/>
            <person name="McCowan C."/>
            <person name="Murphy C."/>
            <person name="Pearson M."/>
            <person name="Poon T.W."/>
            <person name="Priest M."/>
            <person name="Roberts A."/>
            <person name="Saif S."/>
            <person name="Shea T."/>
            <person name="Sisk P."/>
            <person name="Sykes S."/>
            <person name="Wortman J."/>
            <person name="Nusbaum C."/>
            <person name="Birren B."/>
        </authorList>
    </citation>
    <scope>NUCLEOTIDE SEQUENCE [LARGE SCALE GENOMIC DNA]</scope>
    <source>
        <strain evidence="4">maculatus3</strain>
    </source>
</reference>
<keyword evidence="2" id="KW-0812">Transmembrane</keyword>
<evidence type="ECO:0000313" key="3">
    <source>
        <dbReference type="EnsemblMetazoa" id="AMAM006214-PA"/>
    </source>
</evidence>
<keyword evidence="2" id="KW-1133">Transmembrane helix</keyword>
<organism evidence="3 4">
    <name type="scientific">Anopheles maculatus</name>
    <dbReference type="NCBI Taxonomy" id="74869"/>
    <lineage>
        <taxon>Eukaryota</taxon>
        <taxon>Metazoa</taxon>
        <taxon>Ecdysozoa</taxon>
        <taxon>Arthropoda</taxon>
        <taxon>Hexapoda</taxon>
        <taxon>Insecta</taxon>
        <taxon>Pterygota</taxon>
        <taxon>Neoptera</taxon>
        <taxon>Endopterygota</taxon>
        <taxon>Diptera</taxon>
        <taxon>Nematocera</taxon>
        <taxon>Culicoidea</taxon>
        <taxon>Culicidae</taxon>
        <taxon>Anophelinae</taxon>
        <taxon>Anopheles</taxon>
        <taxon>Anopheles maculatus group</taxon>
    </lineage>
</organism>
<evidence type="ECO:0000256" key="2">
    <source>
        <dbReference type="SAM" id="Phobius"/>
    </source>
</evidence>
<dbReference type="VEuPathDB" id="VectorBase:AMAM006214"/>
<protein>
    <recommendedName>
        <fullName evidence="5">Flocculation protein FLO11-like</fullName>
    </recommendedName>
</protein>
<name>A0A182SGB9_9DIPT</name>
<feature type="region of interest" description="Disordered" evidence="1">
    <location>
        <begin position="97"/>
        <end position="143"/>
    </location>
</feature>
<evidence type="ECO:0000313" key="4">
    <source>
        <dbReference type="Proteomes" id="UP000075901"/>
    </source>
</evidence>
<feature type="transmembrane region" description="Helical" evidence="2">
    <location>
        <begin position="153"/>
        <end position="175"/>
    </location>
</feature>
<feature type="compositionally biased region" description="Low complexity" evidence="1">
    <location>
        <begin position="24"/>
        <end position="36"/>
    </location>
</feature>
<reference evidence="3" key="2">
    <citation type="submission" date="2020-05" db="UniProtKB">
        <authorList>
            <consortium name="EnsemblMetazoa"/>
        </authorList>
    </citation>
    <scope>IDENTIFICATION</scope>
    <source>
        <strain evidence="3">maculatus3</strain>
    </source>
</reference>
<accession>A0A182SGB9</accession>